<name>A0A1I2B2E6_9ACTN</name>
<reference evidence="9" key="1">
    <citation type="submission" date="2016-10" db="EMBL/GenBank/DDBJ databases">
        <authorList>
            <person name="Varghese N."/>
            <person name="Submissions S."/>
        </authorList>
    </citation>
    <scope>NUCLEOTIDE SEQUENCE [LARGE SCALE GENOMIC DNA]</scope>
    <source>
        <strain evidence="9">DSM 46838</strain>
    </source>
</reference>
<dbReference type="InterPro" id="IPR050857">
    <property type="entry name" value="D-2-hydroxyacid_DH"/>
</dbReference>
<dbReference type="AlphaFoldDB" id="A0A1I2B2E6"/>
<dbReference type="GO" id="GO:0008652">
    <property type="term" value="P:amino acid biosynthetic process"/>
    <property type="evidence" value="ECO:0007669"/>
    <property type="project" value="UniProtKB-KW"/>
</dbReference>
<dbReference type="GO" id="GO:0051287">
    <property type="term" value="F:NAD binding"/>
    <property type="evidence" value="ECO:0007669"/>
    <property type="project" value="InterPro"/>
</dbReference>
<dbReference type="InterPro" id="IPR029753">
    <property type="entry name" value="D-isomer_DH_CS"/>
</dbReference>
<keyword evidence="4" id="KW-0520">NAD</keyword>
<sequence length="318" mass="34655">MHRIAVLDDYQSVAASFCDWSQLPEPAEVVEFHDAVADPDALVARLRPFDVVLAMRERTRFPREVLERLPDLRLLVTTGMRNKSIDVTAATELGITVCGTGSQTTATAELTWALILATLRHVPQEDASIRAGGWQQTLGGDLAGGTLGVVGLGRLGSQVARIGAAFGMDVVAWSQNLTDERAAECGARRVGKEELFATADVVTVHLVWSKRTRGLITAADLARMKPTAVFVNTSRGPIVEEAALIDVLREGRIAGAGIDVYDTEPLPRDHPLRELRRAVLTPHLGYVTRGSYEIYYREAVEDVAAWLSGRPLRVIRPG</sequence>
<evidence type="ECO:0000313" key="8">
    <source>
        <dbReference type="EMBL" id="SFE50246.1"/>
    </source>
</evidence>
<evidence type="ECO:0000313" key="9">
    <source>
        <dbReference type="Proteomes" id="UP000198589"/>
    </source>
</evidence>
<evidence type="ECO:0000256" key="2">
    <source>
        <dbReference type="ARBA" id="ARBA00022605"/>
    </source>
</evidence>
<feature type="domain" description="D-isomer specific 2-hydroxyacid dehydrogenase catalytic" evidence="6">
    <location>
        <begin position="29"/>
        <end position="312"/>
    </location>
</feature>
<dbReference type="GO" id="GO:0016616">
    <property type="term" value="F:oxidoreductase activity, acting on the CH-OH group of donors, NAD or NADP as acceptor"/>
    <property type="evidence" value="ECO:0007669"/>
    <property type="project" value="InterPro"/>
</dbReference>
<dbReference type="Proteomes" id="UP000198589">
    <property type="component" value="Unassembled WGS sequence"/>
</dbReference>
<organism evidence="8 9">
    <name type="scientific">Blastococcus tunisiensis</name>
    <dbReference type="NCBI Taxonomy" id="1798228"/>
    <lineage>
        <taxon>Bacteria</taxon>
        <taxon>Bacillati</taxon>
        <taxon>Actinomycetota</taxon>
        <taxon>Actinomycetes</taxon>
        <taxon>Geodermatophilales</taxon>
        <taxon>Geodermatophilaceae</taxon>
        <taxon>Blastococcus</taxon>
    </lineage>
</organism>
<keyword evidence="9" id="KW-1185">Reference proteome</keyword>
<dbReference type="EMBL" id="FOND01000004">
    <property type="protein sequence ID" value="SFE50246.1"/>
    <property type="molecule type" value="Genomic_DNA"/>
</dbReference>
<evidence type="ECO:0000256" key="4">
    <source>
        <dbReference type="ARBA" id="ARBA00023027"/>
    </source>
</evidence>
<accession>A0A1I2B2E6</accession>
<dbReference type="PROSITE" id="PS00065">
    <property type="entry name" value="D_2_HYDROXYACID_DH_1"/>
    <property type="match status" value="1"/>
</dbReference>
<dbReference type="PANTHER" id="PTHR42789:SF1">
    <property type="entry name" value="D-ISOMER SPECIFIC 2-HYDROXYACID DEHYDROGENASE FAMILY PROTEIN (AFU_ORTHOLOGUE AFUA_6G10090)"/>
    <property type="match status" value="1"/>
</dbReference>
<dbReference type="InterPro" id="IPR006139">
    <property type="entry name" value="D-isomer_2_OHA_DH_cat_dom"/>
</dbReference>
<dbReference type="CDD" id="cd12169">
    <property type="entry name" value="PGDH_like_1"/>
    <property type="match status" value="1"/>
</dbReference>
<dbReference type="InterPro" id="IPR036291">
    <property type="entry name" value="NAD(P)-bd_dom_sf"/>
</dbReference>
<dbReference type="SUPFAM" id="SSF51735">
    <property type="entry name" value="NAD(P)-binding Rossmann-fold domains"/>
    <property type="match status" value="1"/>
</dbReference>
<evidence type="ECO:0000259" key="6">
    <source>
        <dbReference type="Pfam" id="PF00389"/>
    </source>
</evidence>
<keyword evidence="2" id="KW-0028">Amino-acid biosynthesis</keyword>
<feature type="domain" description="D-isomer specific 2-hydroxyacid dehydrogenase NAD-binding" evidence="7">
    <location>
        <begin position="113"/>
        <end position="285"/>
    </location>
</feature>
<dbReference type="OrthoDB" id="117809at2"/>
<evidence type="ECO:0000256" key="1">
    <source>
        <dbReference type="ARBA" id="ARBA00005854"/>
    </source>
</evidence>
<dbReference type="RefSeq" id="WP_092195947.1">
    <property type="nucleotide sequence ID" value="NZ_FOND01000004.1"/>
</dbReference>
<evidence type="ECO:0000256" key="3">
    <source>
        <dbReference type="ARBA" id="ARBA00023002"/>
    </source>
</evidence>
<protein>
    <submittedName>
        <fullName evidence="8">Lactate dehydrogenase</fullName>
    </submittedName>
</protein>
<dbReference type="InterPro" id="IPR029752">
    <property type="entry name" value="D-isomer_DH_CS1"/>
</dbReference>
<evidence type="ECO:0000259" key="7">
    <source>
        <dbReference type="Pfam" id="PF02826"/>
    </source>
</evidence>
<dbReference type="Gene3D" id="3.40.50.720">
    <property type="entry name" value="NAD(P)-binding Rossmann-like Domain"/>
    <property type="match status" value="2"/>
</dbReference>
<proteinExistence type="inferred from homology"/>
<dbReference type="FunFam" id="3.40.50.720:FF:000203">
    <property type="entry name" value="D-3-phosphoglycerate dehydrogenase (SerA)"/>
    <property type="match status" value="1"/>
</dbReference>
<keyword evidence="3 5" id="KW-0560">Oxidoreductase</keyword>
<dbReference type="InterPro" id="IPR006140">
    <property type="entry name" value="D-isomer_DH_NAD-bd"/>
</dbReference>
<dbReference type="Pfam" id="PF02826">
    <property type="entry name" value="2-Hacid_dh_C"/>
    <property type="match status" value="1"/>
</dbReference>
<comment type="similarity">
    <text evidence="1 5">Belongs to the D-isomer specific 2-hydroxyacid dehydrogenase family.</text>
</comment>
<evidence type="ECO:0000256" key="5">
    <source>
        <dbReference type="RuleBase" id="RU003719"/>
    </source>
</evidence>
<dbReference type="STRING" id="1798228.SAMN05216574_10431"/>
<dbReference type="PROSITE" id="PS00671">
    <property type="entry name" value="D_2_HYDROXYACID_DH_3"/>
    <property type="match status" value="1"/>
</dbReference>
<dbReference type="SUPFAM" id="SSF52283">
    <property type="entry name" value="Formate/glycerate dehydrogenase catalytic domain-like"/>
    <property type="match status" value="1"/>
</dbReference>
<dbReference type="PANTHER" id="PTHR42789">
    <property type="entry name" value="D-ISOMER SPECIFIC 2-HYDROXYACID DEHYDROGENASE FAMILY PROTEIN (AFU_ORTHOLOGUE AFUA_6G10090)"/>
    <property type="match status" value="1"/>
</dbReference>
<dbReference type="Pfam" id="PF00389">
    <property type="entry name" value="2-Hacid_dh"/>
    <property type="match status" value="1"/>
</dbReference>
<gene>
    <name evidence="8" type="ORF">SAMN05216574_10431</name>
</gene>